<dbReference type="Pfam" id="PF16244">
    <property type="entry name" value="DUF4901"/>
    <property type="match status" value="1"/>
</dbReference>
<name>A0A1S8MRB7_CLOSA</name>
<evidence type="ECO:0000313" key="4">
    <source>
        <dbReference type="Proteomes" id="UP000191154"/>
    </source>
</evidence>
<evidence type="ECO:0000313" key="3">
    <source>
        <dbReference type="EMBL" id="OOM06733.1"/>
    </source>
</evidence>
<feature type="domain" description="YcdB/YcdC repeated" evidence="2">
    <location>
        <begin position="87"/>
        <end position="181"/>
    </location>
</feature>
<evidence type="ECO:0000256" key="1">
    <source>
        <dbReference type="SAM" id="Phobius"/>
    </source>
</evidence>
<keyword evidence="1" id="KW-0812">Transmembrane</keyword>
<keyword evidence="1" id="KW-1133">Transmembrane helix</keyword>
<protein>
    <recommendedName>
        <fullName evidence="2">YcdB/YcdC repeated domain-containing protein</fullName>
    </recommendedName>
</protein>
<dbReference type="RefSeq" id="WP_077867148.1">
    <property type="nucleotide sequence ID" value="NZ_LZYZ01000009.1"/>
</dbReference>
<dbReference type="InterPro" id="IPR032599">
    <property type="entry name" value="YcdB/YcdC_rep_domain"/>
</dbReference>
<accession>A0A1S8MRB7</accession>
<dbReference type="EMBL" id="LZYZ01000009">
    <property type="protein sequence ID" value="OOM06733.1"/>
    <property type="molecule type" value="Genomic_DNA"/>
</dbReference>
<dbReference type="AlphaFoldDB" id="A0A1S8MRB7"/>
<gene>
    <name evidence="3" type="ORF">CLOSAC_41610</name>
</gene>
<evidence type="ECO:0000259" key="2">
    <source>
        <dbReference type="Pfam" id="PF16244"/>
    </source>
</evidence>
<dbReference type="Proteomes" id="UP000191154">
    <property type="component" value="Unassembled WGS sequence"/>
</dbReference>
<comment type="caution">
    <text evidence="3">The sequence shown here is derived from an EMBL/GenBank/DDBJ whole genome shotgun (WGS) entry which is preliminary data.</text>
</comment>
<proteinExistence type="predicted"/>
<sequence length="285" mass="32317">MKLKKGTIKTSIVLVFLLVVIGIVVYNFIGPGAKDMKASKDFIAKLYSIKAINTDQPLDSMKYDRIKILTSKNELGHKTIVTQNFGIDLDKENNVIGFAKKEIPKNITKLNIEQAKELADYYLKNIYDGDVIIKTSKSNEDNESLPYYSFVYTKEDHGYPFYFDEIKLNIDKESGVLDGYSNSTMQRECKEPVINISKEEAEKIALESFEKYNKDGTLEDEISLVYADNTIDTDSKTISEVCYLVNIKGKDKNNKKVEWKIFVSSETGNILNTLKDGAEKEVTTS</sequence>
<organism evidence="3 4">
    <name type="scientific">Clostridium saccharobutylicum</name>
    <dbReference type="NCBI Taxonomy" id="169679"/>
    <lineage>
        <taxon>Bacteria</taxon>
        <taxon>Bacillati</taxon>
        <taxon>Bacillota</taxon>
        <taxon>Clostridia</taxon>
        <taxon>Eubacteriales</taxon>
        <taxon>Clostridiaceae</taxon>
        <taxon>Clostridium</taxon>
    </lineage>
</organism>
<reference evidence="3 4" key="1">
    <citation type="submission" date="2016-05" db="EMBL/GenBank/DDBJ databases">
        <title>Microbial solvent formation.</title>
        <authorList>
            <person name="Poehlein A."/>
            <person name="Montoya Solano J.D."/>
            <person name="Flitsch S."/>
            <person name="Krabben P."/>
            <person name="Duerre P."/>
            <person name="Daniel R."/>
        </authorList>
    </citation>
    <scope>NUCLEOTIDE SEQUENCE [LARGE SCALE GENOMIC DNA]</scope>
    <source>
        <strain evidence="3 4">L1-8</strain>
    </source>
</reference>
<feature type="transmembrane region" description="Helical" evidence="1">
    <location>
        <begin position="12"/>
        <end position="29"/>
    </location>
</feature>
<keyword evidence="1" id="KW-0472">Membrane</keyword>